<evidence type="ECO:0000256" key="4">
    <source>
        <dbReference type="ARBA" id="ARBA00022692"/>
    </source>
</evidence>
<feature type="transmembrane region" description="Helical" evidence="7">
    <location>
        <begin position="341"/>
        <end position="363"/>
    </location>
</feature>
<keyword evidence="6 7" id="KW-0472">Membrane</keyword>
<dbReference type="GO" id="GO:0005886">
    <property type="term" value="C:plasma membrane"/>
    <property type="evidence" value="ECO:0007669"/>
    <property type="project" value="UniProtKB-SubCell"/>
</dbReference>
<dbReference type="InterPro" id="IPR036259">
    <property type="entry name" value="MFS_trans_sf"/>
</dbReference>
<gene>
    <name evidence="9" type="ORF">MNBD_GAMMA16-775</name>
</gene>
<dbReference type="Pfam" id="PF21987">
    <property type="entry name" value="YajR_YAM"/>
    <property type="match status" value="1"/>
</dbReference>
<accession>A0A3B0ZUX7</accession>
<feature type="transmembrane region" description="Helical" evidence="7">
    <location>
        <begin position="137"/>
        <end position="156"/>
    </location>
</feature>
<feature type="transmembrane region" description="Helical" evidence="7">
    <location>
        <begin position="369"/>
        <end position="390"/>
    </location>
</feature>
<dbReference type="InterPro" id="IPR050171">
    <property type="entry name" value="MFS_Transporters"/>
</dbReference>
<organism evidence="9">
    <name type="scientific">hydrothermal vent metagenome</name>
    <dbReference type="NCBI Taxonomy" id="652676"/>
    <lineage>
        <taxon>unclassified sequences</taxon>
        <taxon>metagenomes</taxon>
        <taxon>ecological metagenomes</taxon>
    </lineage>
</organism>
<evidence type="ECO:0000256" key="1">
    <source>
        <dbReference type="ARBA" id="ARBA00004651"/>
    </source>
</evidence>
<feature type="transmembrane region" description="Helical" evidence="7">
    <location>
        <begin position="46"/>
        <end position="69"/>
    </location>
</feature>
<dbReference type="InterPro" id="IPR020846">
    <property type="entry name" value="MFS_dom"/>
</dbReference>
<evidence type="ECO:0000256" key="2">
    <source>
        <dbReference type="ARBA" id="ARBA00022448"/>
    </source>
</evidence>
<evidence type="ECO:0000256" key="3">
    <source>
        <dbReference type="ARBA" id="ARBA00022475"/>
    </source>
</evidence>
<feature type="transmembrane region" description="Helical" evidence="7">
    <location>
        <begin position="105"/>
        <end position="125"/>
    </location>
</feature>
<dbReference type="SUPFAM" id="SSF103473">
    <property type="entry name" value="MFS general substrate transporter"/>
    <property type="match status" value="1"/>
</dbReference>
<evidence type="ECO:0000259" key="8">
    <source>
        <dbReference type="PROSITE" id="PS50850"/>
    </source>
</evidence>
<dbReference type="InterPro" id="IPR054152">
    <property type="entry name" value="YajR_YAM"/>
</dbReference>
<feature type="transmembrane region" description="Helical" evidence="7">
    <location>
        <begin position="252"/>
        <end position="273"/>
    </location>
</feature>
<keyword evidence="4 7" id="KW-0812">Transmembrane</keyword>
<feature type="transmembrane region" description="Helical" evidence="7">
    <location>
        <begin position="282"/>
        <end position="301"/>
    </location>
</feature>
<dbReference type="EMBL" id="UOFO01000064">
    <property type="protein sequence ID" value="VAW85244.1"/>
    <property type="molecule type" value="Genomic_DNA"/>
</dbReference>
<dbReference type="PANTHER" id="PTHR23517">
    <property type="entry name" value="RESISTANCE PROTEIN MDTM, PUTATIVE-RELATED-RELATED"/>
    <property type="match status" value="1"/>
</dbReference>
<proteinExistence type="predicted"/>
<dbReference type="AlphaFoldDB" id="A0A3B0ZUX7"/>
<evidence type="ECO:0000256" key="7">
    <source>
        <dbReference type="SAM" id="Phobius"/>
    </source>
</evidence>
<dbReference type="Gene3D" id="1.20.1250.20">
    <property type="entry name" value="MFS general substrate transporter like domains"/>
    <property type="match status" value="1"/>
</dbReference>
<reference evidence="9" key="1">
    <citation type="submission" date="2018-06" db="EMBL/GenBank/DDBJ databases">
        <authorList>
            <person name="Zhirakovskaya E."/>
        </authorList>
    </citation>
    <scope>NUCLEOTIDE SEQUENCE</scope>
</reference>
<feature type="transmembrane region" description="Helical" evidence="7">
    <location>
        <begin position="220"/>
        <end position="240"/>
    </location>
</feature>
<protein>
    <submittedName>
        <fullName evidence="9">Inner membrane transport protein YajR</fullName>
    </submittedName>
</protein>
<dbReference type="Pfam" id="PF07690">
    <property type="entry name" value="MFS_1"/>
    <property type="match status" value="1"/>
</dbReference>
<name>A0A3B0ZUX7_9ZZZZ</name>
<feature type="transmembrane region" description="Helical" evidence="7">
    <location>
        <begin position="21"/>
        <end position="40"/>
    </location>
</feature>
<keyword evidence="5 7" id="KW-1133">Transmembrane helix</keyword>
<sequence>MMNNDGMTPLEQKAAYSLASIFMLRMLGLFMILPVFSLYAEELEGSTPLLIGLAVGMYGLTQAILQIPFGMLSDRIGRKPVIIAGLIIFAIGSAVAATADTAIGVVIGRAIQGAGAIAATIMALAADLTREEHRLKAMAVIGISIGVSFSVALIAGPILNSWIGVAGIFWLTAILAIGGIAVVKYVVPDPVKSSFHRDAEPVPAQFKAILGDRQLLRLDFGIFSLHMILTATFVILPLALRDHAGLEVGSHWLIYLAVMVISMAVMVPFIIYAEKKRRMKQVFVGSVVFIGVAQLCLAWGYTSVTGIVVSLLIFFIAFNVLEASLPSLISKTAPPDKKGTAMGVYSSSQFFGAFIGGVSGGWLYGEFGIASVFMFSAVVAFLWFLLAVTMSEPKYLGTYMIKLGEINEEKASLLATQLNQITGVAEVVVVAEDGVAYLKVDNKIVDKTELEKFSVAEPA</sequence>
<comment type="subcellular location">
    <subcellularLocation>
        <location evidence="1">Cell membrane</location>
        <topology evidence="1">Multi-pass membrane protein</topology>
    </subcellularLocation>
</comment>
<evidence type="ECO:0000256" key="6">
    <source>
        <dbReference type="ARBA" id="ARBA00023136"/>
    </source>
</evidence>
<keyword evidence="3" id="KW-1003">Cell membrane</keyword>
<feature type="transmembrane region" description="Helical" evidence="7">
    <location>
        <begin position="81"/>
        <end position="99"/>
    </location>
</feature>
<dbReference type="PANTHER" id="PTHR23517:SF2">
    <property type="entry name" value="MULTIDRUG RESISTANCE PROTEIN MDTH"/>
    <property type="match status" value="1"/>
</dbReference>
<keyword evidence="2" id="KW-0813">Transport</keyword>
<dbReference type="InterPro" id="IPR011701">
    <property type="entry name" value="MFS"/>
</dbReference>
<feature type="transmembrane region" description="Helical" evidence="7">
    <location>
        <begin position="162"/>
        <end position="187"/>
    </location>
</feature>
<evidence type="ECO:0000256" key="5">
    <source>
        <dbReference type="ARBA" id="ARBA00022989"/>
    </source>
</evidence>
<dbReference type="PROSITE" id="PS50850">
    <property type="entry name" value="MFS"/>
    <property type="match status" value="1"/>
</dbReference>
<dbReference type="Gene3D" id="3.30.70.100">
    <property type="match status" value="1"/>
</dbReference>
<dbReference type="CDD" id="cd17472">
    <property type="entry name" value="MFS_YajR_like"/>
    <property type="match status" value="1"/>
</dbReference>
<feature type="transmembrane region" description="Helical" evidence="7">
    <location>
        <begin position="307"/>
        <end position="329"/>
    </location>
</feature>
<dbReference type="GO" id="GO:0022857">
    <property type="term" value="F:transmembrane transporter activity"/>
    <property type="evidence" value="ECO:0007669"/>
    <property type="project" value="InterPro"/>
</dbReference>
<evidence type="ECO:0000313" key="9">
    <source>
        <dbReference type="EMBL" id="VAW85244.1"/>
    </source>
</evidence>
<feature type="domain" description="Major facilitator superfamily (MFS) profile" evidence="8">
    <location>
        <begin position="14"/>
        <end position="395"/>
    </location>
</feature>